<name>F4XRD3_9CYAN</name>
<keyword evidence="2" id="KW-1185">Reference proteome</keyword>
<reference evidence="2" key="1">
    <citation type="journal article" date="2011" name="Proc. Natl. Acad. Sci. U.S.A.">
        <title>Genomic insights into the physiology and ecology of the marine filamentous cyanobacterium Lyngbya majuscula.</title>
        <authorList>
            <person name="Jones A.C."/>
            <person name="Monroe E.A."/>
            <person name="Podell S."/>
            <person name="Hess W.R."/>
            <person name="Klages S."/>
            <person name="Esquenazi E."/>
            <person name="Niessen S."/>
            <person name="Hoover H."/>
            <person name="Rothmann M."/>
            <person name="Lasken R.S."/>
            <person name="Yates J.R.III."/>
            <person name="Reinhardt R."/>
            <person name="Kube M."/>
            <person name="Burkart M.D."/>
            <person name="Allen E.E."/>
            <person name="Dorrestein P.C."/>
            <person name="Gerwick W.H."/>
            <person name="Gerwick L."/>
        </authorList>
    </citation>
    <scope>NUCLEOTIDE SEQUENCE [LARGE SCALE GENOMIC DNA]</scope>
    <source>
        <strain evidence="2">3L</strain>
    </source>
</reference>
<proteinExistence type="predicted"/>
<evidence type="ECO:0000313" key="1">
    <source>
        <dbReference type="EMBL" id="EGJ32852.1"/>
    </source>
</evidence>
<protein>
    <submittedName>
        <fullName evidence="1">Uncharacterized protein</fullName>
    </submittedName>
</protein>
<sequence>MCRHPARKLAVEVTDAERVEIVGDLDRHAGLVEREELPRVSHDVRVRRVLDRAGVADQLRAGEVHDLGEARVEGATGLLLGLEHRRPDPAVLVGDRAVLEVDAVQHAVAVEHVVAAERFELRVRPVLDELAAQLLRDLAGHLARGDVDLLRDGRELAGEKGLVARVRNGRRCGHAP</sequence>
<dbReference type="HOGENOM" id="CLU_1523491_0_0_3"/>
<gene>
    <name evidence="1" type="ORF">LYNGBM3L_75330</name>
</gene>
<dbReference type="Proteomes" id="UP000003959">
    <property type="component" value="Unassembled WGS sequence"/>
</dbReference>
<dbReference type="EMBL" id="GL890891">
    <property type="protein sequence ID" value="EGJ32852.1"/>
    <property type="molecule type" value="Genomic_DNA"/>
</dbReference>
<organism evidence="1 2">
    <name type="scientific">Moorena producens 3L</name>
    <dbReference type="NCBI Taxonomy" id="489825"/>
    <lineage>
        <taxon>Bacteria</taxon>
        <taxon>Bacillati</taxon>
        <taxon>Cyanobacteriota</taxon>
        <taxon>Cyanophyceae</taxon>
        <taxon>Coleofasciculales</taxon>
        <taxon>Coleofasciculaceae</taxon>
        <taxon>Moorena</taxon>
    </lineage>
</organism>
<dbReference type="AlphaFoldDB" id="F4XRD3"/>
<accession>F4XRD3</accession>
<evidence type="ECO:0000313" key="2">
    <source>
        <dbReference type="Proteomes" id="UP000003959"/>
    </source>
</evidence>